<dbReference type="InterPro" id="IPR007219">
    <property type="entry name" value="XnlR_reg_dom"/>
</dbReference>
<evidence type="ECO:0000256" key="8">
    <source>
        <dbReference type="ARBA" id="ARBA00023163"/>
    </source>
</evidence>
<sequence length="897" mass="101316">MVLPVEQACDSCRKRKLKCSKELPRCSQCITHKWDCVYSPKTVRSPLTRSHLTDVENKLELMQMIVQKLIPDKSLDEITNSFKSAVNNSNDFNEKKDFSSLSTAMKFQPKLPERYLNDTTSDKSVFEWSEFDSTSRSIDSLYRSSSSSNSEVSLSNLTPSNSATKLSTLSTIASFTSLDGMGANPTSKSGFLGAGSSTTFLRIMKADELNVNQGESLNQSSHVDQQTTININNSLNIPINKQVDLNDKKLQFSFIDSYFQIYHTSYPLIDKKKFIENVENESQRENSSWWCLYYTVVALGCWCVCGEMTQYDLYYYKLAKSHLSQVFESGNLEYVISLILLSNYAQKRNKPNTGWNYLGLAVSMSVSLGLYKEIELKDSNKKNVQELKDFIHDQEIKCRVWWTLYIFDAGAAITFGRPSHIPTPDIIDVKLPSNIGDEELEKLLNDASFLSCYSLGTTPSLPESNRPTIYSATIEQSRLSVLTDPFYSKVISKNRPSLADCHKMHIKLEEFNQLLPDYFSSSMNVVIEKYFDNDIANVPDWFILSRSRLQWRIWNLQILIFRPYIWQKIVLISTGKTSKSSSREATLSEDSKNARRVCLNAASKTIHNIMEYLQGYSSKLNSLSSWYTTYFLFQAILIPLSCQCSNPTSKHNAEWWTDIIKGKRALAMLSTTNSTCIKLIHLIDGILKRHNATLKLNSFELNDLINSSFNEERLHKPSSQQDLVIDFGSAKRKQYNSLFPSRSSSVVSSLISSHSQSSSGINSRKPTLAQTNSAPIKTESSSITPPNFNISNKTSPTGLTYHARSESASNIFTQDSRDSIPTVSPTIDPLSISNNKIPSNFSLEAFTTNIPPSNLQFPDDIDLTGVADPAQKEELLNDIYSLIFDEFTDTTTYAFNN</sequence>
<dbReference type="InterPro" id="IPR051127">
    <property type="entry name" value="Fungal_SecMet_Regulators"/>
</dbReference>
<dbReference type="GO" id="GO:0000978">
    <property type="term" value="F:RNA polymerase II cis-regulatory region sequence-specific DNA binding"/>
    <property type="evidence" value="ECO:0007669"/>
    <property type="project" value="TreeGrafter"/>
</dbReference>
<dbReference type="Pfam" id="PF04082">
    <property type="entry name" value="Fungal_trans"/>
    <property type="match status" value="1"/>
</dbReference>
<keyword evidence="9" id="KW-0539">Nucleus</keyword>
<evidence type="ECO:0000256" key="6">
    <source>
        <dbReference type="ARBA" id="ARBA00023144"/>
    </source>
</evidence>
<keyword evidence="14" id="KW-1185">Reference proteome</keyword>
<dbReference type="Proteomes" id="UP000307173">
    <property type="component" value="Unassembled WGS sequence"/>
</dbReference>
<dbReference type="GO" id="GO:0008270">
    <property type="term" value="F:zinc ion binding"/>
    <property type="evidence" value="ECO:0007669"/>
    <property type="project" value="InterPro"/>
</dbReference>
<dbReference type="Gene3D" id="4.10.240.10">
    <property type="entry name" value="Zn(2)-C6 fungal-type DNA-binding domain"/>
    <property type="match status" value="1"/>
</dbReference>
<keyword evidence="5" id="KW-0238">DNA-binding</keyword>
<evidence type="ECO:0000256" key="1">
    <source>
        <dbReference type="ARBA" id="ARBA00004123"/>
    </source>
</evidence>
<feature type="domain" description="Zn(2)-C6 fungal-type" evidence="12">
    <location>
        <begin position="8"/>
        <end position="38"/>
    </location>
</feature>
<dbReference type="GO" id="GO:0005634">
    <property type="term" value="C:nucleus"/>
    <property type="evidence" value="ECO:0007669"/>
    <property type="project" value="UniProtKB-SubCell"/>
</dbReference>
<dbReference type="Pfam" id="PF00172">
    <property type="entry name" value="Zn_clus"/>
    <property type="match status" value="1"/>
</dbReference>
<dbReference type="SMART" id="SM00906">
    <property type="entry name" value="Fungal_trans"/>
    <property type="match status" value="1"/>
</dbReference>
<evidence type="ECO:0000256" key="10">
    <source>
        <dbReference type="ARBA" id="ARBA00023277"/>
    </source>
</evidence>
<comment type="caution">
    <text evidence="13">The sequence shown here is derived from an EMBL/GenBank/DDBJ whole genome shotgun (WGS) entry which is preliminary data.</text>
</comment>
<evidence type="ECO:0000259" key="12">
    <source>
        <dbReference type="PROSITE" id="PS50048"/>
    </source>
</evidence>
<dbReference type="PROSITE" id="PS50048">
    <property type="entry name" value="ZN2_CY6_FUNGAL_2"/>
    <property type="match status" value="1"/>
</dbReference>
<protein>
    <recommendedName>
        <fullName evidence="12">Zn(2)-C6 fungal-type domain-containing protein</fullName>
    </recommendedName>
</protein>
<evidence type="ECO:0000256" key="2">
    <source>
        <dbReference type="ARBA" id="ARBA00022723"/>
    </source>
</evidence>
<dbReference type="SMART" id="SM00066">
    <property type="entry name" value="GAL4"/>
    <property type="match status" value="1"/>
</dbReference>
<keyword evidence="3" id="KW-0862">Zinc</keyword>
<dbReference type="FunFam" id="4.10.240.10:FF:000009">
    <property type="entry name" value="C6 transcription factor (Gal4)"/>
    <property type="match status" value="1"/>
</dbReference>
<dbReference type="PANTHER" id="PTHR47424">
    <property type="entry name" value="REGULATORY PROTEIN GAL4"/>
    <property type="match status" value="1"/>
</dbReference>
<organism evidence="13 14">
    <name type="scientific">Pichia inconspicua</name>
    <dbReference type="NCBI Taxonomy" id="52247"/>
    <lineage>
        <taxon>Eukaryota</taxon>
        <taxon>Fungi</taxon>
        <taxon>Dikarya</taxon>
        <taxon>Ascomycota</taxon>
        <taxon>Saccharomycotina</taxon>
        <taxon>Pichiomycetes</taxon>
        <taxon>Pichiales</taxon>
        <taxon>Pichiaceae</taxon>
        <taxon>Pichia</taxon>
    </lineage>
</organism>
<dbReference type="InterPro" id="IPR036864">
    <property type="entry name" value="Zn2-C6_fun-type_DNA-bd_sf"/>
</dbReference>
<evidence type="ECO:0000313" key="13">
    <source>
        <dbReference type="EMBL" id="TID21894.1"/>
    </source>
</evidence>
<evidence type="ECO:0000256" key="3">
    <source>
        <dbReference type="ARBA" id="ARBA00022833"/>
    </source>
</evidence>
<comment type="subcellular location">
    <subcellularLocation>
        <location evidence="1">Nucleus</location>
    </subcellularLocation>
</comment>
<feature type="region of interest" description="Disordered" evidence="11">
    <location>
        <begin position="756"/>
        <end position="790"/>
    </location>
</feature>
<evidence type="ECO:0000256" key="11">
    <source>
        <dbReference type="SAM" id="MobiDB-lite"/>
    </source>
</evidence>
<dbReference type="AlphaFoldDB" id="A0A4T0WYS4"/>
<evidence type="ECO:0000256" key="4">
    <source>
        <dbReference type="ARBA" id="ARBA00023015"/>
    </source>
</evidence>
<dbReference type="EMBL" id="SELW01000551">
    <property type="protein sequence ID" value="TID21894.1"/>
    <property type="molecule type" value="Genomic_DNA"/>
</dbReference>
<dbReference type="SUPFAM" id="SSF57701">
    <property type="entry name" value="Zn2/Cys6 DNA-binding domain"/>
    <property type="match status" value="1"/>
</dbReference>
<dbReference type="GO" id="GO:0006012">
    <property type="term" value="P:galactose metabolic process"/>
    <property type="evidence" value="ECO:0007669"/>
    <property type="project" value="UniProtKB-KW"/>
</dbReference>
<dbReference type="PANTHER" id="PTHR47424:SF3">
    <property type="entry name" value="REGULATORY PROTEIN GAL4"/>
    <property type="match status" value="1"/>
</dbReference>
<dbReference type="CDD" id="cd12148">
    <property type="entry name" value="fungal_TF_MHR"/>
    <property type="match status" value="1"/>
</dbReference>
<dbReference type="Gene3D" id="1.20.5.170">
    <property type="match status" value="1"/>
</dbReference>
<dbReference type="InterPro" id="IPR001138">
    <property type="entry name" value="Zn2Cys6_DnaBD"/>
</dbReference>
<accession>A0A4T0WYS4</accession>
<evidence type="ECO:0000256" key="7">
    <source>
        <dbReference type="ARBA" id="ARBA00023159"/>
    </source>
</evidence>
<keyword evidence="7" id="KW-0010">Activator</keyword>
<gene>
    <name evidence="13" type="ORF">CANINC_003378</name>
</gene>
<keyword evidence="8" id="KW-0804">Transcription</keyword>
<dbReference type="CDD" id="cd00067">
    <property type="entry name" value="GAL4"/>
    <property type="match status" value="1"/>
</dbReference>
<evidence type="ECO:0000313" key="14">
    <source>
        <dbReference type="Proteomes" id="UP000307173"/>
    </source>
</evidence>
<name>A0A4T0WYS4_9ASCO</name>
<evidence type="ECO:0000256" key="5">
    <source>
        <dbReference type="ARBA" id="ARBA00023125"/>
    </source>
</evidence>
<dbReference type="STRING" id="52247.A0A4T0WYS4"/>
<dbReference type="GO" id="GO:0000981">
    <property type="term" value="F:DNA-binding transcription factor activity, RNA polymerase II-specific"/>
    <property type="evidence" value="ECO:0007669"/>
    <property type="project" value="InterPro"/>
</dbReference>
<keyword evidence="10" id="KW-0119">Carbohydrate metabolism</keyword>
<proteinExistence type="predicted"/>
<reference evidence="13 14" key="1">
    <citation type="journal article" date="2019" name="Front. Genet.">
        <title>Whole-Genome Sequencing of the Opportunistic Yeast Pathogen Candida inconspicua Uncovers Its Hybrid Origin.</title>
        <authorList>
            <person name="Mixao V."/>
            <person name="Hansen A.P."/>
            <person name="Saus E."/>
            <person name="Boekhout T."/>
            <person name="Lass-Florl C."/>
            <person name="Gabaldon T."/>
        </authorList>
    </citation>
    <scope>NUCLEOTIDE SEQUENCE [LARGE SCALE GENOMIC DNA]</scope>
    <source>
        <strain evidence="13 14">CBS 180</strain>
    </source>
</reference>
<dbReference type="GO" id="GO:0000435">
    <property type="term" value="P:positive regulation of transcription from RNA polymerase II promoter by galactose"/>
    <property type="evidence" value="ECO:0007669"/>
    <property type="project" value="TreeGrafter"/>
</dbReference>
<keyword evidence="4" id="KW-0805">Transcription regulation</keyword>
<keyword evidence="2" id="KW-0479">Metal-binding</keyword>
<dbReference type="GO" id="GO:0006351">
    <property type="term" value="P:DNA-templated transcription"/>
    <property type="evidence" value="ECO:0007669"/>
    <property type="project" value="InterPro"/>
</dbReference>
<evidence type="ECO:0000256" key="9">
    <source>
        <dbReference type="ARBA" id="ARBA00023242"/>
    </source>
</evidence>
<feature type="compositionally biased region" description="Polar residues" evidence="11">
    <location>
        <begin position="764"/>
        <end position="790"/>
    </location>
</feature>
<keyword evidence="6" id="KW-0299">Galactose metabolism</keyword>
<dbReference type="OrthoDB" id="3364175at2759"/>
<dbReference type="PROSITE" id="PS00463">
    <property type="entry name" value="ZN2_CY6_FUNGAL_1"/>
    <property type="match status" value="1"/>
</dbReference>